<name>X1VEV5_9ZZZZ</name>
<keyword evidence="1" id="KW-0812">Transmembrane</keyword>
<dbReference type="EMBL" id="BARW01027106">
    <property type="protein sequence ID" value="GAJ12781.1"/>
    <property type="molecule type" value="Genomic_DNA"/>
</dbReference>
<feature type="transmembrane region" description="Helical" evidence="1">
    <location>
        <begin position="75"/>
        <end position="94"/>
    </location>
</feature>
<feature type="transmembrane region" description="Helical" evidence="1">
    <location>
        <begin position="6"/>
        <end position="25"/>
    </location>
</feature>
<keyword evidence="1" id="KW-1133">Transmembrane helix</keyword>
<reference evidence="2" key="1">
    <citation type="journal article" date="2014" name="Front. Microbiol.">
        <title>High frequency of phylogenetically diverse reductive dehalogenase-homologous genes in deep subseafloor sedimentary metagenomes.</title>
        <authorList>
            <person name="Kawai M."/>
            <person name="Futagami T."/>
            <person name="Toyoda A."/>
            <person name="Takaki Y."/>
            <person name="Nishi S."/>
            <person name="Hori S."/>
            <person name="Arai W."/>
            <person name="Tsubouchi T."/>
            <person name="Morono Y."/>
            <person name="Uchiyama I."/>
            <person name="Ito T."/>
            <person name="Fujiyama A."/>
            <person name="Inagaki F."/>
            <person name="Takami H."/>
        </authorList>
    </citation>
    <scope>NUCLEOTIDE SEQUENCE</scope>
    <source>
        <strain evidence="2">Expedition CK06-06</strain>
    </source>
</reference>
<accession>X1VEV5</accession>
<dbReference type="AlphaFoldDB" id="X1VEV5"/>
<comment type="caution">
    <text evidence="2">The sequence shown here is derived from an EMBL/GenBank/DDBJ whole genome shotgun (WGS) entry which is preliminary data.</text>
</comment>
<evidence type="ECO:0000256" key="1">
    <source>
        <dbReference type="SAM" id="Phobius"/>
    </source>
</evidence>
<gene>
    <name evidence="2" type="ORF">S12H4_44057</name>
</gene>
<protein>
    <submittedName>
        <fullName evidence="2">Uncharacterized protein</fullName>
    </submittedName>
</protein>
<proteinExistence type="predicted"/>
<evidence type="ECO:0000313" key="2">
    <source>
        <dbReference type="EMBL" id="GAJ12781.1"/>
    </source>
</evidence>
<sequence>MLARRLQSLFVLLVIIILLGAWLGLSDETLGRIAELFAVYVIIPTITSIVSGMIVEAVGGGFLKSILFVVEIKGFPFSISAFAIAVVVLKFLIFY</sequence>
<feature type="transmembrane region" description="Helical" evidence="1">
    <location>
        <begin position="37"/>
        <end position="55"/>
    </location>
</feature>
<organism evidence="2">
    <name type="scientific">marine sediment metagenome</name>
    <dbReference type="NCBI Taxonomy" id="412755"/>
    <lineage>
        <taxon>unclassified sequences</taxon>
        <taxon>metagenomes</taxon>
        <taxon>ecological metagenomes</taxon>
    </lineage>
</organism>
<keyword evidence="1" id="KW-0472">Membrane</keyword>